<dbReference type="PANTHER" id="PTHR13390:SF0">
    <property type="entry name" value="LIPID DROPLET-ASSOCIATED HYDROLASE"/>
    <property type="match status" value="1"/>
</dbReference>
<dbReference type="PANTHER" id="PTHR13390">
    <property type="entry name" value="LIPASE"/>
    <property type="match status" value="1"/>
</dbReference>
<dbReference type="OrthoDB" id="448051at2759"/>
<dbReference type="GO" id="GO:0005811">
    <property type="term" value="C:lipid droplet"/>
    <property type="evidence" value="ECO:0007669"/>
    <property type="project" value="InterPro"/>
</dbReference>
<sequence length="118" mass="13283">MDSKVEEEVPVHEEFVQCGGVETLVIKCGHWTDLSNDQGVNRPETLLLIIPGERKLLDPNAQEIKDIYGLHGQVQHKIAFLRTQVPKDMKLILIGHSVASYMILQILKYAPELPVSMP</sequence>
<gene>
    <name evidence="3" type="primary">Ldah</name>
</gene>
<dbReference type="CTD" id="60526"/>
<dbReference type="AlphaFoldDB" id="A0A6P3VA38"/>
<dbReference type="Proteomes" id="UP000515203">
    <property type="component" value="Unplaced"/>
</dbReference>
<dbReference type="InParanoid" id="A0A6P3VA38"/>
<dbReference type="Pfam" id="PF10230">
    <property type="entry name" value="LIDHydrolase"/>
    <property type="match status" value="1"/>
</dbReference>
<accession>A0A6P3VA38</accession>
<organism evidence="2 3">
    <name type="scientific">Octodon degus</name>
    <name type="common">Degu</name>
    <name type="synonym">Sciurus degus</name>
    <dbReference type="NCBI Taxonomy" id="10160"/>
    <lineage>
        <taxon>Eukaryota</taxon>
        <taxon>Metazoa</taxon>
        <taxon>Chordata</taxon>
        <taxon>Craniata</taxon>
        <taxon>Vertebrata</taxon>
        <taxon>Euteleostomi</taxon>
        <taxon>Mammalia</taxon>
        <taxon>Eutheria</taxon>
        <taxon>Euarchontoglires</taxon>
        <taxon>Glires</taxon>
        <taxon>Rodentia</taxon>
        <taxon>Hystricomorpha</taxon>
        <taxon>Octodontidae</taxon>
        <taxon>Octodon</taxon>
    </lineage>
</organism>
<protein>
    <submittedName>
        <fullName evidence="3">Lipid droplet-associated hydrolase</fullName>
    </submittedName>
</protein>
<dbReference type="GO" id="GO:0019915">
    <property type="term" value="P:lipid storage"/>
    <property type="evidence" value="ECO:0007669"/>
    <property type="project" value="InterPro"/>
</dbReference>
<dbReference type="GeneID" id="101581999"/>
<proteinExistence type="predicted"/>
<keyword evidence="2" id="KW-1185">Reference proteome</keyword>
<dbReference type="InterPro" id="IPR019363">
    <property type="entry name" value="LDAH"/>
</dbReference>
<keyword evidence="1 3" id="KW-0378">Hydrolase</keyword>
<reference evidence="3" key="1">
    <citation type="submission" date="2025-08" db="UniProtKB">
        <authorList>
            <consortium name="RefSeq"/>
        </authorList>
    </citation>
    <scope>IDENTIFICATION</scope>
</reference>
<evidence type="ECO:0000313" key="3">
    <source>
        <dbReference type="RefSeq" id="XP_012369337.1"/>
    </source>
</evidence>
<dbReference type="GO" id="GO:0016298">
    <property type="term" value="F:lipase activity"/>
    <property type="evidence" value="ECO:0007669"/>
    <property type="project" value="InterPro"/>
</dbReference>
<dbReference type="RefSeq" id="XP_012369337.1">
    <property type="nucleotide sequence ID" value="XM_012513883.2"/>
</dbReference>
<evidence type="ECO:0000256" key="1">
    <source>
        <dbReference type="ARBA" id="ARBA00022801"/>
    </source>
</evidence>
<name>A0A6P3VA38_OCTDE</name>
<evidence type="ECO:0000313" key="2">
    <source>
        <dbReference type="Proteomes" id="UP000515203"/>
    </source>
</evidence>